<dbReference type="InterPro" id="IPR011006">
    <property type="entry name" value="CheY-like_superfamily"/>
</dbReference>
<organism evidence="15 16">
    <name type="scientific">Geranomyces variabilis</name>
    <dbReference type="NCBI Taxonomy" id="109894"/>
    <lineage>
        <taxon>Eukaryota</taxon>
        <taxon>Fungi</taxon>
        <taxon>Fungi incertae sedis</taxon>
        <taxon>Chytridiomycota</taxon>
        <taxon>Chytridiomycota incertae sedis</taxon>
        <taxon>Chytridiomycetes</taxon>
        <taxon>Spizellomycetales</taxon>
        <taxon>Powellomycetaceae</taxon>
        <taxon>Geranomyces</taxon>
    </lineage>
</organism>
<dbReference type="SUPFAM" id="SSF47384">
    <property type="entry name" value="Homodimeric domain of signal transducing histidine kinase"/>
    <property type="match status" value="2"/>
</dbReference>
<feature type="coiled-coil region" evidence="10">
    <location>
        <begin position="1118"/>
        <end position="1152"/>
    </location>
</feature>
<dbReference type="CDD" id="cd16922">
    <property type="entry name" value="HATPase_EvgS-ArcB-TorS-like"/>
    <property type="match status" value="1"/>
</dbReference>
<dbReference type="SUPFAM" id="SSF55785">
    <property type="entry name" value="PYP-like sensor domain (PAS domain)"/>
    <property type="match status" value="1"/>
</dbReference>
<dbReference type="InterPro" id="IPR004358">
    <property type="entry name" value="Sig_transdc_His_kin-like_C"/>
</dbReference>
<dbReference type="InterPro" id="IPR036890">
    <property type="entry name" value="HATPase_C_sf"/>
</dbReference>
<dbReference type="InterPro" id="IPR036097">
    <property type="entry name" value="HisK_dim/P_sf"/>
</dbReference>
<dbReference type="InterPro" id="IPR003594">
    <property type="entry name" value="HATPase_dom"/>
</dbReference>
<feature type="region of interest" description="Disordered" evidence="11">
    <location>
        <begin position="1342"/>
        <end position="1366"/>
    </location>
</feature>
<keyword evidence="4" id="KW-0808">Transferase</keyword>
<feature type="domain" description="Response regulatory" evidence="13">
    <location>
        <begin position="863"/>
        <end position="978"/>
    </location>
</feature>
<dbReference type="InterPro" id="IPR001789">
    <property type="entry name" value="Sig_transdc_resp-reg_receiver"/>
</dbReference>
<feature type="domain" description="PAC" evidence="14">
    <location>
        <begin position="1074"/>
        <end position="1127"/>
    </location>
</feature>
<evidence type="ECO:0000313" key="16">
    <source>
        <dbReference type="Proteomes" id="UP001212152"/>
    </source>
</evidence>
<dbReference type="FunFam" id="3.30.565.10:FF:000037">
    <property type="entry name" value="Hybrid sensor histidine kinase/response regulator"/>
    <property type="match status" value="1"/>
</dbReference>
<dbReference type="PANTHER" id="PTHR43047:SF72">
    <property type="entry name" value="OSMOSENSING HISTIDINE PROTEIN KINASE SLN1"/>
    <property type="match status" value="1"/>
</dbReference>
<dbReference type="GO" id="GO:0009927">
    <property type="term" value="F:histidine phosphotransfer kinase activity"/>
    <property type="evidence" value="ECO:0007669"/>
    <property type="project" value="TreeGrafter"/>
</dbReference>
<dbReference type="CDD" id="cd17546">
    <property type="entry name" value="REC_hyHK_CKI1_RcsC-like"/>
    <property type="match status" value="1"/>
</dbReference>
<evidence type="ECO:0000256" key="5">
    <source>
        <dbReference type="ARBA" id="ARBA00022741"/>
    </source>
</evidence>
<feature type="modified residue" description="4-aspartylphosphate" evidence="9">
    <location>
        <position position="911"/>
    </location>
</feature>
<evidence type="ECO:0000256" key="8">
    <source>
        <dbReference type="ARBA" id="ARBA00023012"/>
    </source>
</evidence>
<dbReference type="SMART" id="SM00387">
    <property type="entry name" value="HATPase_c"/>
    <property type="match status" value="2"/>
</dbReference>
<dbReference type="InterPro" id="IPR035965">
    <property type="entry name" value="PAS-like_dom_sf"/>
</dbReference>
<dbReference type="NCBIfam" id="TIGR00229">
    <property type="entry name" value="sensory_box"/>
    <property type="match status" value="1"/>
</dbReference>
<feature type="region of interest" description="Disordered" evidence="11">
    <location>
        <begin position="156"/>
        <end position="182"/>
    </location>
</feature>
<dbReference type="Proteomes" id="UP001212152">
    <property type="component" value="Unassembled WGS sequence"/>
</dbReference>
<dbReference type="Gene3D" id="3.30.565.10">
    <property type="entry name" value="Histidine kinase-like ATPase, C-terminal domain"/>
    <property type="match status" value="2"/>
</dbReference>
<keyword evidence="5" id="KW-0547">Nucleotide-binding</keyword>
<keyword evidence="8" id="KW-0902">Two-component regulatory system</keyword>
<dbReference type="InterPro" id="IPR000014">
    <property type="entry name" value="PAS"/>
</dbReference>
<name>A0AAD5XQ28_9FUNG</name>
<evidence type="ECO:0000256" key="1">
    <source>
        <dbReference type="ARBA" id="ARBA00000085"/>
    </source>
</evidence>
<dbReference type="Pfam" id="PF00512">
    <property type="entry name" value="HisKA"/>
    <property type="match status" value="1"/>
</dbReference>
<evidence type="ECO:0000256" key="10">
    <source>
        <dbReference type="SAM" id="Coils"/>
    </source>
</evidence>
<evidence type="ECO:0000256" key="9">
    <source>
        <dbReference type="PROSITE-ProRule" id="PRU00169"/>
    </source>
</evidence>
<dbReference type="PROSITE" id="PS50113">
    <property type="entry name" value="PAC"/>
    <property type="match status" value="1"/>
</dbReference>
<evidence type="ECO:0000256" key="2">
    <source>
        <dbReference type="ARBA" id="ARBA00012438"/>
    </source>
</evidence>
<dbReference type="SUPFAM" id="SSF52172">
    <property type="entry name" value="CheY-like"/>
    <property type="match status" value="2"/>
</dbReference>
<evidence type="ECO:0000256" key="4">
    <source>
        <dbReference type="ARBA" id="ARBA00022679"/>
    </source>
</evidence>
<dbReference type="SMART" id="SM00448">
    <property type="entry name" value="REC"/>
    <property type="match status" value="2"/>
</dbReference>
<evidence type="ECO:0000313" key="15">
    <source>
        <dbReference type="EMBL" id="KAJ3174521.1"/>
    </source>
</evidence>
<comment type="caution">
    <text evidence="15">The sequence shown here is derived from an EMBL/GenBank/DDBJ whole genome shotgun (WGS) entry which is preliminary data.</text>
</comment>
<evidence type="ECO:0000256" key="3">
    <source>
        <dbReference type="ARBA" id="ARBA00022553"/>
    </source>
</evidence>
<dbReference type="InterPro" id="IPR005467">
    <property type="entry name" value="His_kinase_dom"/>
</dbReference>
<dbReference type="InterPro" id="IPR003661">
    <property type="entry name" value="HisK_dim/P_dom"/>
</dbReference>
<dbReference type="Gene3D" id="1.10.287.130">
    <property type="match status" value="2"/>
</dbReference>
<keyword evidence="6" id="KW-0418">Kinase</keyword>
<feature type="domain" description="Histidine kinase" evidence="12">
    <location>
        <begin position="568"/>
        <end position="787"/>
    </location>
</feature>
<dbReference type="PRINTS" id="PR00344">
    <property type="entry name" value="BCTRLSENSOR"/>
</dbReference>
<feature type="domain" description="Response regulatory" evidence="13">
    <location>
        <begin position="1556"/>
        <end position="1688"/>
    </location>
</feature>
<feature type="domain" description="Histidine kinase" evidence="12">
    <location>
        <begin position="1156"/>
        <end position="1496"/>
    </location>
</feature>
<dbReference type="GO" id="GO:0000155">
    <property type="term" value="F:phosphorelay sensor kinase activity"/>
    <property type="evidence" value="ECO:0007669"/>
    <property type="project" value="InterPro"/>
</dbReference>
<feature type="region of interest" description="Disordered" evidence="11">
    <location>
        <begin position="1498"/>
        <end position="1546"/>
    </location>
</feature>
<evidence type="ECO:0000256" key="7">
    <source>
        <dbReference type="ARBA" id="ARBA00022840"/>
    </source>
</evidence>
<dbReference type="Pfam" id="PF02518">
    <property type="entry name" value="HATPase_c"/>
    <property type="match status" value="2"/>
</dbReference>
<sequence length="1699" mass="187475">MSTVFKSRRASSSNHHSDQRSLVLTDYLSQLPAPALILKVAHSFSHEAVVHVNPALYKLTKLFNAKLRTKGSAQALFEVEGAPLADILRVDNPNDMEDWLSHALHTGASSRTFRTGLVAGKESDAELPLLEVDWTAVVMQAEYAVLTGQVVAGPPGDMLSTEDDSLTSSSSSSKPPPIPKLEPRVQLHRGAGWAEIDRLVDALSGGGIMGEMLRSFDWAKTPLGPITSWPQSLLTALSLVLGSPSPMSIWWGPQFVLLYNDAYIPITFGKHPWIYGKPGSEGWSEIWPDLFPAAEKARQGGGVYKENDMLFMTRRGYPEETYHTWAYVPIRQEDGSVGGLLNPTYESTPQVLLARRMKILRDYSAMAGQAKTVTELLSVAADVLTASNKDISFALIYTGAFEYGDTTSTVSEAISDAPCAQPFVLTLREIVGIPRGHRAAPESVSVDLSTKLKSSHIWPFQDVCKQRSTITIQDQTHVEGISGRCHGDPSREVIICPITANEADEVRGVLVIGLSGRLFVDEDLRSFVDLLTRQTASSLSTVVAFEEEVKRAEALAAIDRTKTAFFSSVSHELRTPLTLILGPLEELINDRAAPPSKTQLIRLSLVNRNAQRLLKLVNSLLDFSRLEAGRMQASFKETNVAAFTRDLASVFRSAIEKGGVSFIVDCDRERKVYIDHDMWEKIVFNLIGNAFKFTMKGHIRVSVTQTSDKSGIVFAVEDTGAGIPAHEVGKVFERFHQVEGQTSRSHEGSGIGLALTDELVKLHGGSVNVRSEFGKGSVFSVVIPYGSSHLPPDMVSSEPCSTEPSDNEPNPRVYGAAVVEEARHWLSGSSTEEDSTESESLNGSADSSLIPGRSFPMTTRGCKILLSDDNADMRKYVKMFLSSWWTVVEAKNGREAWEMILDDPPDIIVSDVMMPVLDGFGLLKAVRAHPVHKSIPLILLSARAGEEARVDGLRAGADDYLVKPFSAKELVARVHSHLEMSRLRVELEQRVKERTDELAESEWRYKALATMSPVGIYRTNQLGHLTFANDKWWEISMHDRLADPMGKRFLESVHEDDRERVQGEWKTALVSATHTMEIKWCDAETGVIHHSLSETIMETDNEGNVVGMIGCLTDVTERMRLEREKMDALEVAEKYQRRRAEEAENLRRQQELFIDMTAHELRNPLNGIYHNADLIHESLEKVQAEVTGLRRKHSQISGATSDQGIEQALARVDAELTQSIEAIETINQCAQHQKNIADDVLQVSKISMNLLRLSHVDYQPRAEIQNIVRMFQTEANAKQISMSLDVSPSYDQLHVNWVRGDPKRLAQVLINLFSNAVRFTERMDVRTVSVLVEASVVPPALPQRPFTDSGSSRSGSVCGSEDSEAFERRTDGIWGRVSPSMSSSNSDSQVVRRTGSIASSVTVLDPNGTGPRKANRGAPVYISVTISDSGCGMTAEERALIFRRFTNTPKTYGEFGGSGLGLFISKRLIELQGGQIGVDSTEGLGTVFKFYIKVEMRDSPPPASSVKTDSDRSTRSSIGKLTRRRSSHTDGPYTFPASVAEDSPPPVEGFKPAKISVLIVEDNVVNQKVLKRQLESAGYDARIANHGGEALAILSPDPSPPEPTFFDIVLMDIEMPVMDGLECASRIRTTEATLPTIDHSLPGKIPIIAVTGNARQEYLEKAMEVGMDDFMVKPYIRKDLISKIEHLVGQRRSRRGGRT</sequence>
<dbReference type="GO" id="GO:0005524">
    <property type="term" value="F:ATP binding"/>
    <property type="evidence" value="ECO:0007669"/>
    <property type="project" value="UniProtKB-KW"/>
</dbReference>
<dbReference type="EC" id="2.7.13.3" evidence="2"/>
<evidence type="ECO:0000256" key="6">
    <source>
        <dbReference type="ARBA" id="ARBA00022777"/>
    </source>
</evidence>
<dbReference type="SMART" id="SM00388">
    <property type="entry name" value="HisKA"/>
    <property type="match status" value="2"/>
</dbReference>
<evidence type="ECO:0000256" key="11">
    <source>
        <dbReference type="SAM" id="MobiDB-lite"/>
    </source>
</evidence>
<protein>
    <recommendedName>
        <fullName evidence="2">histidine kinase</fullName>
        <ecNumber evidence="2">2.7.13.3</ecNumber>
    </recommendedName>
</protein>
<evidence type="ECO:0000259" key="14">
    <source>
        <dbReference type="PROSITE" id="PS50113"/>
    </source>
</evidence>
<dbReference type="CDD" id="cd00082">
    <property type="entry name" value="HisKA"/>
    <property type="match status" value="2"/>
</dbReference>
<feature type="modified residue" description="4-aspartylphosphate" evidence="9">
    <location>
        <position position="1612"/>
    </location>
</feature>
<gene>
    <name evidence="15" type="ORF">HDU87_007113</name>
</gene>
<dbReference type="Pfam" id="PF00072">
    <property type="entry name" value="Response_reg"/>
    <property type="match status" value="2"/>
</dbReference>
<keyword evidence="16" id="KW-1185">Reference proteome</keyword>
<evidence type="ECO:0000259" key="12">
    <source>
        <dbReference type="PROSITE" id="PS50109"/>
    </source>
</evidence>
<keyword evidence="3 9" id="KW-0597">Phosphoprotein</keyword>
<dbReference type="Gene3D" id="3.30.450.20">
    <property type="entry name" value="PAS domain"/>
    <property type="match status" value="2"/>
</dbReference>
<proteinExistence type="predicted"/>
<dbReference type="PROSITE" id="PS50110">
    <property type="entry name" value="RESPONSE_REGULATORY"/>
    <property type="match status" value="2"/>
</dbReference>
<feature type="region of interest" description="Disordered" evidence="11">
    <location>
        <begin position="826"/>
        <end position="849"/>
    </location>
</feature>
<keyword evidence="7" id="KW-0067">ATP-binding</keyword>
<dbReference type="PROSITE" id="PS50109">
    <property type="entry name" value="HIS_KIN"/>
    <property type="match status" value="2"/>
</dbReference>
<evidence type="ECO:0000259" key="13">
    <source>
        <dbReference type="PROSITE" id="PS50110"/>
    </source>
</evidence>
<feature type="compositionally biased region" description="Low complexity" evidence="11">
    <location>
        <begin position="1349"/>
        <end position="1360"/>
    </location>
</feature>
<dbReference type="EMBL" id="JADGJQ010000064">
    <property type="protein sequence ID" value="KAJ3174521.1"/>
    <property type="molecule type" value="Genomic_DNA"/>
</dbReference>
<accession>A0AAD5XQ28</accession>
<dbReference type="GO" id="GO:0005886">
    <property type="term" value="C:plasma membrane"/>
    <property type="evidence" value="ECO:0007669"/>
    <property type="project" value="TreeGrafter"/>
</dbReference>
<dbReference type="FunFam" id="1.10.287.130:FF:000045">
    <property type="entry name" value="Two-component system sensor histidine kinase/response regulator"/>
    <property type="match status" value="1"/>
</dbReference>
<dbReference type="Pfam" id="PF08448">
    <property type="entry name" value="PAS_4"/>
    <property type="match status" value="1"/>
</dbReference>
<dbReference type="CDD" id="cd00130">
    <property type="entry name" value="PAS"/>
    <property type="match status" value="1"/>
</dbReference>
<dbReference type="SUPFAM" id="SSF55874">
    <property type="entry name" value="ATPase domain of HSP90 chaperone/DNA topoisomerase II/histidine kinase"/>
    <property type="match status" value="2"/>
</dbReference>
<comment type="catalytic activity">
    <reaction evidence="1">
        <text>ATP + protein L-histidine = ADP + protein N-phospho-L-histidine.</text>
        <dbReference type="EC" id="2.7.13.3"/>
    </reaction>
</comment>
<dbReference type="InterPro" id="IPR000700">
    <property type="entry name" value="PAS-assoc_C"/>
</dbReference>
<reference evidence="15" key="1">
    <citation type="submission" date="2020-05" db="EMBL/GenBank/DDBJ databases">
        <title>Phylogenomic resolution of chytrid fungi.</title>
        <authorList>
            <person name="Stajich J.E."/>
            <person name="Amses K."/>
            <person name="Simmons R."/>
            <person name="Seto K."/>
            <person name="Myers J."/>
            <person name="Bonds A."/>
            <person name="Quandt C.A."/>
            <person name="Barry K."/>
            <person name="Liu P."/>
            <person name="Grigoriev I."/>
            <person name="Longcore J.E."/>
            <person name="James T.Y."/>
        </authorList>
    </citation>
    <scope>NUCLEOTIDE SEQUENCE</scope>
    <source>
        <strain evidence="15">JEL0379</strain>
    </source>
</reference>
<dbReference type="InterPro" id="IPR013656">
    <property type="entry name" value="PAS_4"/>
</dbReference>
<keyword evidence="10" id="KW-0175">Coiled coil</keyword>
<dbReference type="PANTHER" id="PTHR43047">
    <property type="entry name" value="TWO-COMPONENT HISTIDINE PROTEIN KINASE"/>
    <property type="match status" value="1"/>
</dbReference>
<dbReference type="CDD" id="cd17574">
    <property type="entry name" value="REC_OmpR"/>
    <property type="match status" value="1"/>
</dbReference>
<dbReference type="Gene3D" id="3.40.50.2300">
    <property type="match status" value="2"/>
</dbReference>